<keyword evidence="1" id="KW-0472">Membrane</keyword>
<keyword evidence="3" id="KW-1185">Reference proteome</keyword>
<feature type="transmembrane region" description="Helical" evidence="1">
    <location>
        <begin position="149"/>
        <end position="172"/>
    </location>
</feature>
<dbReference type="OrthoDB" id="5366688at2759"/>
<feature type="transmembrane region" description="Helical" evidence="1">
    <location>
        <begin position="78"/>
        <end position="101"/>
    </location>
</feature>
<feature type="transmembrane region" description="Helical" evidence="1">
    <location>
        <begin position="48"/>
        <end position="71"/>
    </location>
</feature>
<organism evidence="2 3">
    <name type="scientific">Ophiocordyceps camponoti-floridani</name>
    <dbReference type="NCBI Taxonomy" id="2030778"/>
    <lineage>
        <taxon>Eukaryota</taxon>
        <taxon>Fungi</taxon>
        <taxon>Dikarya</taxon>
        <taxon>Ascomycota</taxon>
        <taxon>Pezizomycotina</taxon>
        <taxon>Sordariomycetes</taxon>
        <taxon>Hypocreomycetidae</taxon>
        <taxon>Hypocreales</taxon>
        <taxon>Ophiocordycipitaceae</taxon>
        <taxon>Ophiocordyceps</taxon>
    </lineage>
</organism>
<sequence length="187" mass="19734">MATPPALGALGLTFTVMRAMQAAALVAVIGLTSNFIAEVVAAGYVAPSALVGTLVVACFAAVYTIITYILYWDSLLPLLLSTAADGLCLIGVIAVACVLGKPVSYLSCPNLPDSGSTATFIDSLFRNLSREQVFEWVNTDKTACLEIKAVWGLSICLCILFFFSAVASACLWKRLKGGERRGSKDIA</sequence>
<evidence type="ECO:0000313" key="2">
    <source>
        <dbReference type="EMBL" id="KAF4592415.1"/>
    </source>
</evidence>
<evidence type="ECO:0000313" key="3">
    <source>
        <dbReference type="Proteomes" id="UP000562929"/>
    </source>
</evidence>
<keyword evidence="1" id="KW-0812">Transmembrane</keyword>
<accession>A0A8H4QB21</accession>
<reference evidence="2 3" key="1">
    <citation type="journal article" date="2020" name="G3 (Bethesda)">
        <title>Genetic Underpinnings of Host Manipulation by Ophiocordyceps as Revealed by Comparative Transcriptomics.</title>
        <authorList>
            <person name="Will I."/>
            <person name="Das B."/>
            <person name="Trinh T."/>
            <person name="Brachmann A."/>
            <person name="Ohm R.A."/>
            <person name="de Bekker C."/>
        </authorList>
    </citation>
    <scope>NUCLEOTIDE SEQUENCE [LARGE SCALE GENOMIC DNA]</scope>
    <source>
        <strain evidence="2 3">EC05</strain>
    </source>
</reference>
<dbReference type="EMBL" id="JAACLJ010000002">
    <property type="protein sequence ID" value="KAF4592415.1"/>
    <property type="molecule type" value="Genomic_DNA"/>
</dbReference>
<dbReference type="AlphaFoldDB" id="A0A8H4QB21"/>
<gene>
    <name evidence="2" type="ORF">GQ602_002714</name>
</gene>
<dbReference type="Proteomes" id="UP000562929">
    <property type="component" value="Unassembled WGS sequence"/>
</dbReference>
<keyword evidence="1" id="KW-1133">Transmembrane helix</keyword>
<proteinExistence type="predicted"/>
<comment type="caution">
    <text evidence="2">The sequence shown here is derived from an EMBL/GenBank/DDBJ whole genome shotgun (WGS) entry which is preliminary data.</text>
</comment>
<protein>
    <submittedName>
        <fullName evidence="2">Membrane-associating domain-containing protein</fullName>
    </submittedName>
</protein>
<evidence type="ECO:0000256" key="1">
    <source>
        <dbReference type="SAM" id="Phobius"/>
    </source>
</evidence>
<name>A0A8H4QB21_9HYPO</name>